<keyword evidence="3" id="KW-0812">Transmembrane</keyword>
<feature type="region of interest" description="Disordered" evidence="2">
    <location>
        <begin position="48"/>
        <end position="72"/>
    </location>
</feature>
<evidence type="ECO:0000256" key="2">
    <source>
        <dbReference type="SAM" id="MobiDB-lite"/>
    </source>
</evidence>
<reference evidence="4 5" key="1">
    <citation type="submission" date="2019-07" db="EMBL/GenBank/DDBJ databases">
        <title>WGS assembly of Gossypium tomentosum.</title>
        <authorList>
            <person name="Chen Z.J."/>
            <person name="Sreedasyam A."/>
            <person name="Ando A."/>
            <person name="Song Q."/>
            <person name="De L."/>
            <person name="Hulse-Kemp A."/>
            <person name="Ding M."/>
            <person name="Ye W."/>
            <person name="Kirkbride R."/>
            <person name="Jenkins J."/>
            <person name="Plott C."/>
            <person name="Lovell J."/>
            <person name="Lin Y.-M."/>
            <person name="Vaughn R."/>
            <person name="Liu B."/>
            <person name="Li W."/>
            <person name="Simpson S."/>
            <person name="Scheffler B."/>
            <person name="Saski C."/>
            <person name="Grover C."/>
            <person name="Hu G."/>
            <person name="Conover J."/>
            <person name="Carlson J."/>
            <person name="Shu S."/>
            <person name="Boston L."/>
            <person name="Williams M."/>
            <person name="Peterson D."/>
            <person name="Mcgee K."/>
            <person name="Jones D."/>
            <person name="Wendel J."/>
            <person name="Stelly D."/>
            <person name="Grimwood J."/>
            <person name="Schmutz J."/>
        </authorList>
    </citation>
    <scope>NUCLEOTIDE SEQUENCE [LARGE SCALE GENOMIC DNA]</scope>
    <source>
        <strain evidence="4">7179.01</strain>
    </source>
</reference>
<evidence type="ECO:0000256" key="3">
    <source>
        <dbReference type="SAM" id="Phobius"/>
    </source>
</evidence>
<gene>
    <name evidence="4" type="ORF">ES332_A08G260600v1</name>
</gene>
<feature type="coiled-coil region" evidence="1">
    <location>
        <begin position="175"/>
        <end position="237"/>
    </location>
</feature>
<keyword evidence="5" id="KW-1185">Reference proteome</keyword>
<keyword evidence="3" id="KW-1133">Transmembrane helix</keyword>
<proteinExistence type="predicted"/>
<protein>
    <submittedName>
        <fullName evidence="4">Uncharacterized protein</fullName>
    </submittedName>
</protein>
<accession>A0A5D2PKM5</accession>
<dbReference type="PANTHER" id="PTHR34462">
    <property type="entry name" value="OS05G0587400 PROTEIN"/>
    <property type="match status" value="1"/>
</dbReference>
<dbReference type="AlphaFoldDB" id="A0A5D2PKM5"/>
<feature type="transmembrane region" description="Helical" evidence="3">
    <location>
        <begin position="21"/>
        <end position="42"/>
    </location>
</feature>
<evidence type="ECO:0000313" key="5">
    <source>
        <dbReference type="Proteomes" id="UP000322667"/>
    </source>
</evidence>
<dbReference type="EMBL" id="CM017617">
    <property type="protein sequence ID" value="TYI16512.1"/>
    <property type="molecule type" value="Genomic_DNA"/>
</dbReference>
<evidence type="ECO:0000313" key="4">
    <source>
        <dbReference type="EMBL" id="TYI16512.1"/>
    </source>
</evidence>
<keyword evidence="3" id="KW-0472">Membrane</keyword>
<feature type="coiled-coil region" evidence="1">
    <location>
        <begin position="297"/>
        <end position="331"/>
    </location>
</feature>
<name>A0A5D2PKM5_GOSTO</name>
<evidence type="ECO:0000256" key="1">
    <source>
        <dbReference type="SAM" id="Coils"/>
    </source>
</evidence>
<dbReference type="PANTHER" id="PTHR34462:SF1">
    <property type="entry name" value="OS05G0587400 PROTEIN"/>
    <property type="match status" value="1"/>
</dbReference>
<feature type="compositionally biased region" description="Basic and acidic residues" evidence="2">
    <location>
        <begin position="48"/>
        <end position="58"/>
    </location>
</feature>
<keyword evidence="1" id="KW-0175">Coiled coil</keyword>
<organism evidence="4 5">
    <name type="scientific">Gossypium tomentosum</name>
    <name type="common">Hawaiian cotton</name>
    <name type="synonym">Gossypium sandvicense</name>
    <dbReference type="NCBI Taxonomy" id="34277"/>
    <lineage>
        <taxon>Eukaryota</taxon>
        <taxon>Viridiplantae</taxon>
        <taxon>Streptophyta</taxon>
        <taxon>Embryophyta</taxon>
        <taxon>Tracheophyta</taxon>
        <taxon>Spermatophyta</taxon>
        <taxon>Magnoliopsida</taxon>
        <taxon>eudicotyledons</taxon>
        <taxon>Gunneridae</taxon>
        <taxon>Pentapetalae</taxon>
        <taxon>rosids</taxon>
        <taxon>malvids</taxon>
        <taxon>Malvales</taxon>
        <taxon>Malvaceae</taxon>
        <taxon>Malvoideae</taxon>
        <taxon>Gossypium</taxon>
    </lineage>
</organism>
<dbReference type="Proteomes" id="UP000322667">
    <property type="component" value="Chromosome A08"/>
</dbReference>
<sequence>MNTRGGQVSRGQKSRSFQGEGLNWILIAGGALLSTLSIRLGYKLKQALDTKQQHDSSTRSKGIGSSDRRRSSGCRLHSNMYSFTQEDDWCFNCISGAESIGGKHPPNGHMPPSSEVALPLVTVPTSDFNKDNGIMWASSPDRLELPPKPFHHSNCSDSPRVSESGSDIYSKREVIQKLRQQLKRRDDMILEMQDQITELQNSLNAQISHSSHLQSQLDVANRDLFDSEREIQRLRKVIADHCVVRVNTNDKTSTVTALAPDIKNGHANGYLGIETNLDSPEKGRGDEERIGMLRSEVEELKEVIEGKQYLLQSYKEQKMELSMKIKELQQRLDYQLPSILKYIMEKRKETFQLHLLSNKVEIFEIGTPTYHTEKEKDKSQTKQPASMWVFPRSKPKYWTKISLSTVKFGNLNCFSTSGNETGSSSTMLIS</sequence>
<feature type="region of interest" description="Disordered" evidence="2">
    <location>
        <begin position="145"/>
        <end position="166"/>
    </location>
</feature>
<feature type="compositionally biased region" description="Polar residues" evidence="2">
    <location>
        <begin position="153"/>
        <end position="166"/>
    </location>
</feature>